<protein>
    <submittedName>
        <fullName evidence="5">Acyl-CoA dehydrogenase</fullName>
    </submittedName>
</protein>
<comment type="caution">
    <text evidence="5">The sequence shown here is derived from an EMBL/GenBank/DDBJ whole genome shotgun (WGS) entry which is preliminary data.</text>
</comment>
<dbReference type="Proteomes" id="UP000223913">
    <property type="component" value="Unassembled WGS sequence"/>
</dbReference>
<feature type="domain" description="Acyl-CoA dehydrogenase C-terminal" evidence="4">
    <location>
        <begin position="312"/>
        <end position="356"/>
    </location>
</feature>
<keyword evidence="2" id="KW-0472">Membrane</keyword>
<dbReference type="OrthoDB" id="1170793at2"/>
<dbReference type="PIRSF" id="PIRSF016578">
    <property type="entry name" value="HsaA"/>
    <property type="match status" value="1"/>
</dbReference>
<dbReference type="InterPro" id="IPR046373">
    <property type="entry name" value="Acyl-CoA_Oxase/DH_mid-dom_sf"/>
</dbReference>
<dbReference type="InterPro" id="IPR013107">
    <property type="entry name" value="Acyl-CoA_DH_C"/>
</dbReference>
<accession>A0A2D0NJJ1</accession>
<keyword evidence="1" id="KW-0560">Oxidoreductase</keyword>
<evidence type="ECO:0000313" key="6">
    <source>
        <dbReference type="Proteomes" id="UP000223913"/>
    </source>
</evidence>
<name>A0A2D0NJJ1_FLAN2</name>
<evidence type="ECO:0000313" key="5">
    <source>
        <dbReference type="EMBL" id="PHN07903.1"/>
    </source>
</evidence>
<dbReference type="GO" id="GO:0006552">
    <property type="term" value="P:L-leucine catabolic process"/>
    <property type="evidence" value="ECO:0007669"/>
    <property type="project" value="TreeGrafter"/>
</dbReference>
<dbReference type="SUPFAM" id="SSF47203">
    <property type="entry name" value="Acyl-CoA dehydrogenase C-terminal domain-like"/>
    <property type="match status" value="1"/>
</dbReference>
<dbReference type="InterPro" id="IPR009100">
    <property type="entry name" value="AcylCoA_DH/oxidase_NM_dom_sf"/>
</dbReference>
<feature type="transmembrane region" description="Helical" evidence="2">
    <location>
        <begin position="228"/>
        <end position="248"/>
    </location>
</feature>
<dbReference type="PANTHER" id="PTHR43884:SF12">
    <property type="entry name" value="ISOVALERYL-COA DEHYDROGENASE, MITOCHONDRIAL-RELATED"/>
    <property type="match status" value="1"/>
</dbReference>
<reference evidence="5 6" key="1">
    <citation type="submission" date="2017-10" db="EMBL/GenBank/DDBJ databases">
        <title>The draft genome sequence of Lewinella nigricans NBRC 102662.</title>
        <authorList>
            <person name="Wang K."/>
        </authorList>
    </citation>
    <scope>NUCLEOTIDE SEQUENCE [LARGE SCALE GENOMIC DNA]</scope>
    <source>
        <strain evidence="5 6">NBRC 102662</strain>
    </source>
</reference>
<dbReference type="Pfam" id="PF02771">
    <property type="entry name" value="Acyl-CoA_dh_N"/>
    <property type="match status" value="1"/>
</dbReference>
<dbReference type="SUPFAM" id="SSF56645">
    <property type="entry name" value="Acyl-CoA dehydrogenase NM domain-like"/>
    <property type="match status" value="1"/>
</dbReference>
<evidence type="ECO:0000256" key="1">
    <source>
        <dbReference type="ARBA" id="ARBA00023002"/>
    </source>
</evidence>
<dbReference type="Pfam" id="PF08028">
    <property type="entry name" value="Acyl-CoA_dh_2"/>
    <property type="match status" value="1"/>
</dbReference>
<evidence type="ECO:0000259" key="4">
    <source>
        <dbReference type="Pfam" id="PF08028"/>
    </source>
</evidence>
<dbReference type="AlphaFoldDB" id="A0A2D0NJJ1"/>
<dbReference type="RefSeq" id="WP_099148692.1">
    <property type="nucleotide sequence ID" value="NZ_PDUD01000004.1"/>
</dbReference>
<dbReference type="GO" id="GO:0008470">
    <property type="term" value="F:3-methylbutanoyl-CoA dehydrogenase activity"/>
    <property type="evidence" value="ECO:0007669"/>
    <property type="project" value="TreeGrafter"/>
</dbReference>
<evidence type="ECO:0000256" key="2">
    <source>
        <dbReference type="SAM" id="Phobius"/>
    </source>
</evidence>
<keyword evidence="2" id="KW-1133">Transmembrane helix</keyword>
<proteinExistence type="predicted"/>
<evidence type="ECO:0000259" key="3">
    <source>
        <dbReference type="Pfam" id="PF02771"/>
    </source>
</evidence>
<dbReference type="InterPro" id="IPR013786">
    <property type="entry name" value="AcylCoA_DH/ox_N"/>
</dbReference>
<sequence>MNVLQAVEPTWEELTHELGKVFAKRAAQTDLQGKFVFANYEELKTHRYFSAMVPLEFGGGGMSYEEMCNLIRTMAHYCGSTALAFSMHQHLVAATVWKYKNKGEGAAVLQKIADQQLVLVSTGARDWLGSNGELERVEGGYLFSGKKAFASQSIAGDIAVTSAPYLNEDQEWKVLHFSTPIKTKGVQVLDDWDVMGMRATGSQTIQFDRVFIPDSAIALTRDQGEFHLVWNVVLAVAMPLIMSAYVGIAEKAMEIALSIGKKYYRNQDHMPYLIGKLNNTLVGTQAQWAAMYALTNNFNFKPQEAMSMQILSLKTNVADGCIKVVSDAMEAIGGQSFYRKNTLERLFRDVQAAQFHPLPKWDQYAFTGKRLLEK</sequence>
<dbReference type="GO" id="GO:0050660">
    <property type="term" value="F:flavin adenine dinucleotide binding"/>
    <property type="evidence" value="ECO:0007669"/>
    <property type="project" value="InterPro"/>
</dbReference>
<keyword evidence="2" id="KW-0812">Transmembrane</keyword>
<dbReference type="PANTHER" id="PTHR43884">
    <property type="entry name" value="ACYL-COA DEHYDROGENASE"/>
    <property type="match status" value="1"/>
</dbReference>
<dbReference type="EMBL" id="PDUD01000004">
    <property type="protein sequence ID" value="PHN07903.1"/>
    <property type="molecule type" value="Genomic_DNA"/>
</dbReference>
<dbReference type="InterPro" id="IPR037069">
    <property type="entry name" value="AcylCoA_DH/ox_N_sf"/>
</dbReference>
<dbReference type="Gene3D" id="2.40.110.10">
    <property type="entry name" value="Butyryl-CoA Dehydrogenase, subunit A, domain 2"/>
    <property type="match status" value="1"/>
</dbReference>
<organism evidence="5 6">
    <name type="scientific">Flavilitoribacter nigricans (strain ATCC 23147 / DSM 23189 / NBRC 102662 / NCIMB 1420 / SS-2)</name>
    <name type="common">Lewinella nigricans</name>
    <dbReference type="NCBI Taxonomy" id="1122177"/>
    <lineage>
        <taxon>Bacteria</taxon>
        <taxon>Pseudomonadati</taxon>
        <taxon>Bacteroidota</taxon>
        <taxon>Saprospiria</taxon>
        <taxon>Saprospirales</taxon>
        <taxon>Lewinellaceae</taxon>
        <taxon>Flavilitoribacter</taxon>
    </lineage>
</organism>
<feature type="domain" description="Acyl-CoA dehydrogenase/oxidase N-terminal" evidence="3">
    <location>
        <begin position="21"/>
        <end position="114"/>
    </location>
</feature>
<dbReference type="Gene3D" id="1.20.140.10">
    <property type="entry name" value="Butyryl-CoA Dehydrogenase, subunit A, domain 3"/>
    <property type="match status" value="1"/>
</dbReference>
<dbReference type="InterPro" id="IPR036250">
    <property type="entry name" value="AcylCo_DH-like_C"/>
</dbReference>
<dbReference type="Gene3D" id="1.10.540.10">
    <property type="entry name" value="Acyl-CoA dehydrogenase/oxidase, N-terminal domain"/>
    <property type="match status" value="1"/>
</dbReference>
<keyword evidence="6" id="KW-1185">Reference proteome</keyword>
<gene>
    <name evidence="5" type="ORF">CRP01_03885</name>
</gene>